<dbReference type="PANTHER" id="PTHR43452">
    <property type="entry name" value="PYRUVATE DECARBOXYLASE"/>
    <property type="match status" value="1"/>
</dbReference>
<dbReference type="GO" id="GO:0005829">
    <property type="term" value="C:cytosol"/>
    <property type="evidence" value="ECO:0007669"/>
    <property type="project" value="TreeGrafter"/>
</dbReference>
<reference evidence="15" key="1">
    <citation type="journal article" date="2023" name="IMA Fungus">
        <title>Comparative genomic study of the Penicillium genus elucidates a diverse pangenome and 15 lateral gene transfer events.</title>
        <authorList>
            <person name="Petersen C."/>
            <person name="Sorensen T."/>
            <person name="Nielsen M.R."/>
            <person name="Sondergaard T.E."/>
            <person name="Sorensen J.L."/>
            <person name="Fitzpatrick D.A."/>
            <person name="Frisvad J.C."/>
            <person name="Nielsen K.L."/>
        </authorList>
    </citation>
    <scope>NUCLEOTIDE SEQUENCE</scope>
    <source>
        <strain evidence="15">IBT 17514</strain>
    </source>
</reference>
<dbReference type="Gene3D" id="3.40.50.1220">
    <property type="entry name" value="TPP-binding domain"/>
    <property type="match status" value="1"/>
</dbReference>
<keyword evidence="8 11" id="KW-0460">Magnesium</keyword>
<evidence type="ECO:0000259" key="14">
    <source>
        <dbReference type="Pfam" id="PF02776"/>
    </source>
</evidence>
<evidence type="ECO:0000259" key="13">
    <source>
        <dbReference type="Pfam" id="PF02775"/>
    </source>
</evidence>
<dbReference type="EMBL" id="JAQJAN010000006">
    <property type="protein sequence ID" value="KAJ5727939.1"/>
    <property type="molecule type" value="Genomic_DNA"/>
</dbReference>
<sequence length="526" mass="58055">MQELAFQITPLSCDYNLRLLDFVEPAGLHWVGNCNELNAAYAADGYDRINGFSALITTFGVGELSAINGIAGAFTEKSPVIHIVGSPSRSDQEKRAKLHHTLADGDYRHFATIASHVTRAQTNLLDAQTVPHQIDEVLKQAMIHSQPVYIEVPDDMADVCVSATGLKTPLCISDDLPSDNEPIQPVLDRIYSATQPLILVDGECRALDIVNGELPSLYGNYTGSLGSDIYKAYFESADLIISLGPHHTDTNTANFSLIPLESVTVSISKNIVQIGDKVHRDISNGFLSRLLGALDVKRIPKVEGPPRSPAESDHVDHDPQGPPIQKSFWRFVKRLFRKGDLILTETGTASHGGRHFKLPSGSRLFGAVTWLSMSYMLPETLGAALAKSESDPENHRAILFIGDGSLQMSVQEISTIIKENLNVIILVINNDEYTIERTIHGRKQGYNDIAVWRHRYALQFFGAEEKHATENCFTARNYSELEIILANDRIQEGKGLKMVEVYMGREDVQGAPLGLLKKQIAEEDSQ</sequence>
<evidence type="ECO:0000256" key="1">
    <source>
        <dbReference type="ARBA" id="ARBA00001041"/>
    </source>
</evidence>
<reference evidence="15" key="2">
    <citation type="submission" date="2023-01" db="EMBL/GenBank/DDBJ databases">
        <authorList>
            <person name="Petersen C."/>
        </authorList>
    </citation>
    <scope>NUCLEOTIDE SEQUENCE</scope>
    <source>
        <strain evidence="15">IBT 17514</strain>
    </source>
</reference>
<dbReference type="InterPro" id="IPR029061">
    <property type="entry name" value="THDP-binding"/>
</dbReference>
<keyword evidence="9" id="KW-0786">Thiamine pyrophosphate</keyword>
<evidence type="ECO:0000313" key="16">
    <source>
        <dbReference type="Proteomes" id="UP001215712"/>
    </source>
</evidence>
<organism evidence="15 16">
    <name type="scientific">Penicillium malachiteum</name>
    <dbReference type="NCBI Taxonomy" id="1324776"/>
    <lineage>
        <taxon>Eukaryota</taxon>
        <taxon>Fungi</taxon>
        <taxon>Dikarya</taxon>
        <taxon>Ascomycota</taxon>
        <taxon>Pezizomycotina</taxon>
        <taxon>Eurotiomycetes</taxon>
        <taxon>Eurotiomycetidae</taxon>
        <taxon>Eurotiales</taxon>
        <taxon>Aspergillaceae</taxon>
        <taxon>Penicillium</taxon>
    </lineage>
</organism>
<comment type="catalytic activity">
    <reaction evidence="1">
        <text>a 2-oxocarboxylate + H(+) = an aldehyde + CO2</text>
        <dbReference type="Rhea" id="RHEA:11628"/>
        <dbReference type="ChEBI" id="CHEBI:15378"/>
        <dbReference type="ChEBI" id="CHEBI:16526"/>
        <dbReference type="ChEBI" id="CHEBI:17478"/>
        <dbReference type="ChEBI" id="CHEBI:35179"/>
        <dbReference type="EC" id="4.1.1.1"/>
    </reaction>
</comment>
<feature type="compositionally biased region" description="Basic and acidic residues" evidence="12">
    <location>
        <begin position="310"/>
        <end position="319"/>
    </location>
</feature>
<dbReference type="CDD" id="cd02005">
    <property type="entry name" value="TPP_PDC_IPDC"/>
    <property type="match status" value="1"/>
</dbReference>
<keyword evidence="7" id="KW-0210">Decarboxylase</keyword>
<feature type="binding site" evidence="11">
    <location>
        <position position="430"/>
    </location>
    <ligand>
        <name>Mg(2+)</name>
        <dbReference type="ChEBI" id="CHEBI:18420"/>
    </ligand>
</feature>
<evidence type="ECO:0000313" key="15">
    <source>
        <dbReference type="EMBL" id="KAJ5727939.1"/>
    </source>
</evidence>
<dbReference type="FunFam" id="3.40.50.970:FF:000024">
    <property type="entry name" value="Pyruvate decarboxylase isozyme"/>
    <property type="match status" value="1"/>
</dbReference>
<keyword evidence="10" id="KW-0456">Lyase</keyword>
<gene>
    <name evidence="15" type="ORF">N7493_005759</name>
</gene>
<name>A0AAD6HP00_9EURO</name>
<dbReference type="FunFam" id="3.40.50.970:FF:000019">
    <property type="entry name" value="Pyruvate decarboxylase isozyme"/>
    <property type="match status" value="1"/>
</dbReference>
<keyword evidence="16" id="KW-1185">Reference proteome</keyword>
<dbReference type="Pfam" id="PF02776">
    <property type="entry name" value="TPP_enzyme_N"/>
    <property type="match status" value="1"/>
</dbReference>
<feature type="domain" description="Thiamine pyrophosphate enzyme TPP-binding" evidence="13">
    <location>
        <begin position="350"/>
        <end position="439"/>
    </location>
</feature>
<evidence type="ECO:0000256" key="8">
    <source>
        <dbReference type="ARBA" id="ARBA00022842"/>
    </source>
</evidence>
<keyword evidence="15" id="KW-0670">Pyruvate</keyword>
<dbReference type="InterPro" id="IPR011766">
    <property type="entry name" value="TPP_enzyme_TPP-bd"/>
</dbReference>
<dbReference type="GO" id="GO:0004737">
    <property type="term" value="F:pyruvate decarboxylase activity"/>
    <property type="evidence" value="ECO:0007669"/>
    <property type="project" value="UniProtKB-EC"/>
</dbReference>
<evidence type="ECO:0000256" key="6">
    <source>
        <dbReference type="ARBA" id="ARBA00022723"/>
    </source>
</evidence>
<evidence type="ECO:0000256" key="11">
    <source>
        <dbReference type="PIRSR" id="PIRSR036565-2"/>
    </source>
</evidence>
<accession>A0AAD6HP00</accession>
<dbReference type="EC" id="4.1.1.1" evidence="4"/>
<dbReference type="GO" id="GO:0005634">
    <property type="term" value="C:nucleus"/>
    <property type="evidence" value="ECO:0007669"/>
    <property type="project" value="TreeGrafter"/>
</dbReference>
<evidence type="ECO:0000256" key="4">
    <source>
        <dbReference type="ARBA" id="ARBA00013202"/>
    </source>
</evidence>
<comment type="caution">
    <text evidence="15">The sequence shown here is derived from an EMBL/GenBank/DDBJ whole genome shotgun (WGS) entry which is preliminary data.</text>
</comment>
<dbReference type="PIRSF" id="PIRSF036565">
    <property type="entry name" value="Pyruvt_ip_decrb"/>
    <property type="match status" value="1"/>
</dbReference>
<dbReference type="GO" id="GO:0000949">
    <property type="term" value="P:aromatic amino acid family catabolic process to alcohol via Ehrlich pathway"/>
    <property type="evidence" value="ECO:0007669"/>
    <property type="project" value="TreeGrafter"/>
</dbReference>
<dbReference type="SUPFAM" id="SSF52518">
    <property type="entry name" value="Thiamin diphosphate-binding fold (THDP-binding)"/>
    <property type="match status" value="2"/>
</dbReference>
<dbReference type="GO" id="GO:0030976">
    <property type="term" value="F:thiamine pyrophosphate binding"/>
    <property type="evidence" value="ECO:0007669"/>
    <property type="project" value="InterPro"/>
</dbReference>
<evidence type="ECO:0000256" key="2">
    <source>
        <dbReference type="ARBA" id="ARBA00001964"/>
    </source>
</evidence>
<comment type="cofactor">
    <cofactor evidence="11">
        <name>Mg(2+)</name>
        <dbReference type="ChEBI" id="CHEBI:18420"/>
    </cofactor>
    <text evidence="11">Binds 1 Mg(2+) per subunit.</text>
</comment>
<evidence type="ECO:0000256" key="9">
    <source>
        <dbReference type="ARBA" id="ARBA00023052"/>
    </source>
</evidence>
<dbReference type="InterPro" id="IPR047213">
    <property type="entry name" value="TPP_PYR_PDC_IPDC-like"/>
</dbReference>
<dbReference type="AlphaFoldDB" id="A0AAD6HP00"/>
<evidence type="ECO:0000256" key="3">
    <source>
        <dbReference type="ARBA" id="ARBA00007812"/>
    </source>
</evidence>
<feature type="region of interest" description="Disordered" evidence="12">
    <location>
        <begin position="301"/>
        <end position="323"/>
    </location>
</feature>
<dbReference type="InterPro" id="IPR047214">
    <property type="entry name" value="TPP_PDC_IPDC"/>
</dbReference>
<protein>
    <recommendedName>
        <fullName evidence="5">Pyruvate decarboxylase</fullName>
        <ecNumber evidence="4">4.1.1.1</ecNumber>
    </recommendedName>
</protein>
<evidence type="ECO:0000256" key="10">
    <source>
        <dbReference type="ARBA" id="ARBA00023239"/>
    </source>
</evidence>
<dbReference type="GO" id="GO:0046872">
    <property type="term" value="F:metal ion binding"/>
    <property type="evidence" value="ECO:0007669"/>
    <property type="project" value="UniProtKB-KW"/>
</dbReference>
<evidence type="ECO:0000256" key="7">
    <source>
        <dbReference type="ARBA" id="ARBA00022793"/>
    </source>
</evidence>
<dbReference type="Pfam" id="PF02775">
    <property type="entry name" value="TPP_enzyme_C"/>
    <property type="match status" value="1"/>
</dbReference>
<dbReference type="InterPro" id="IPR029035">
    <property type="entry name" value="DHS-like_NAD/FAD-binding_dom"/>
</dbReference>
<feature type="binding site" evidence="11">
    <location>
        <position position="403"/>
    </location>
    <ligand>
        <name>Mg(2+)</name>
        <dbReference type="ChEBI" id="CHEBI:18420"/>
    </ligand>
</feature>
<feature type="domain" description="Thiamine pyrophosphate enzyme N-terminal TPP-binding" evidence="14">
    <location>
        <begin position="12"/>
        <end position="96"/>
    </location>
</feature>
<proteinExistence type="inferred from homology"/>
<evidence type="ECO:0000256" key="12">
    <source>
        <dbReference type="SAM" id="MobiDB-lite"/>
    </source>
</evidence>
<comment type="cofactor">
    <cofactor evidence="2">
        <name>thiamine diphosphate</name>
        <dbReference type="ChEBI" id="CHEBI:58937"/>
    </cofactor>
</comment>
<dbReference type="PANTHER" id="PTHR43452:SF11">
    <property type="entry name" value="PYRUVATE DECARBOXYLASE"/>
    <property type="match status" value="1"/>
</dbReference>
<comment type="similarity">
    <text evidence="3">Belongs to the TPP enzyme family.</text>
</comment>
<dbReference type="InterPro" id="IPR012001">
    <property type="entry name" value="Thiamin_PyroP_enz_TPP-bd_dom"/>
</dbReference>
<dbReference type="SUPFAM" id="SSF52467">
    <property type="entry name" value="DHS-like NAD/FAD-binding domain"/>
    <property type="match status" value="1"/>
</dbReference>
<evidence type="ECO:0000256" key="5">
    <source>
        <dbReference type="ARBA" id="ARBA00014422"/>
    </source>
</evidence>
<dbReference type="Proteomes" id="UP001215712">
    <property type="component" value="Unassembled WGS sequence"/>
</dbReference>
<keyword evidence="6 11" id="KW-0479">Metal-binding</keyword>
<dbReference type="CDD" id="cd07038">
    <property type="entry name" value="TPP_PYR_PDC_IPDC_like"/>
    <property type="match status" value="1"/>
</dbReference>
<dbReference type="Gene3D" id="3.40.50.970">
    <property type="match status" value="2"/>
</dbReference>
<dbReference type="InterPro" id="IPR012110">
    <property type="entry name" value="PDC/IPDC-like"/>
</dbReference>